<organism evidence="2 3">
    <name type="scientific">Mediterranea massiliensis</name>
    <dbReference type="NCBI Taxonomy" id="1841865"/>
    <lineage>
        <taxon>Bacteria</taxon>
        <taxon>Pseudomonadati</taxon>
        <taxon>Bacteroidota</taxon>
        <taxon>Bacteroidia</taxon>
        <taxon>Bacteroidales</taxon>
        <taxon>Bacteroidaceae</taxon>
        <taxon>Mediterranea</taxon>
    </lineage>
</organism>
<evidence type="ECO:0000259" key="1">
    <source>
        <dbReference type="Pfam" id="PF18291"/>
    </source>
</evidence>
<comment type="caution">
    <text evidence="2">The sequence shown here is derived from an EMBL/GenBank/DDBJ whole genome shotgun (WGS) entry which is preliminary data.</text>
</comment>
<evidence type="ECO:0000313" key="2">
    <source>
        <dbReference type="EMBL" id="HJF90890.1"/>
    </source>
</evidence>
<reference evidence="2" key="1">
    <citation type="journal article" date="2021" name="PeerJ">
        <title>Extensive microbial diversity within the chicken gut microbiome revealed by metagenomics and culture.</title>
        <authorList>
            <person name="Gilroy R."/>
            <person name="Ravi A."/>
            <person name="Getino M."/>
            <person name="Pursley I."/>
            <person name="Horton D.L."/>
            <person name="Alikhan N.F."/>
            <person name="Baker D."/>
            <person name="Gharbi K."/>
            <person name="Hall N."/>
            <person name="Watson M."/>
            <person name="Adriaenssens E.M."/>
            <person name="Foster-Nyarko E."/>
            <person name="Jarju S."/>
            <person name="Secka A."/>
            <person name="Antonio M."/>
            <person name="Oren A."/>
            <person name="Chaudhuri R.R."/>
            <person name="La Ragione R."/>
            <person name="Hildebrand F."/>
            <person name="Pallen M.J."/>
        </authorList>
    </citation>
    <scope>NUCLEOTIDE SEQUENCE</scope>
    <source>
        <strain evidence="2">CHK55-1828</strain>
    </source>
</reference>
<dbReference type="InterPro" id="IPR041607">
    <property type="entry name" value="HU-HIG"/>
</dbReference>
<dbReference type="AlphaFoldDB" id="A0A921HUZ9"/>
<sequence length="164" mass="17833">MKYKLIQKVNPNNREEAPLWYATPITGEAEEADSATRAATANTTTAPIELTAGLVHLTEYAISKLSKGEPVPLGEMGDLRITFRSKGVADINEFNPNTMIYEARLRFVPKRAFRNAIIQQLTFENAGVLADGIDYASLAAYRKAKGLPSGGGEEEGGEEEFPLG</sequence>
<feature type="domain" description="HU" evidence="1">
    <location>
        <begin position="2"/>
        <end position="124"/>
    </location>
</feature>
<dbReference type="Proteomes" id="UP000717835">
    <property type="component" value="Unassembled WGS sequence"/>
</dbReference>
<gene>
    <name evidence="2" type="ORF">K8W02_00675</name>
</gene>
<accession>A0A921HUZ9</accession>
<reference evidence="2" key="2">
    <citation type="submission" date="2021-09" db="EMBL/GenBank/DDBJ databases">
        <authorList>
            <person name="Gilroy R."/>
        </authorList>
    </citation>
    <scope>NUCLEOTIDE SEQUENCE</scope>
    <source>
        <strain evidence="2">CHK55-1828</strain>
    </source>
</reference>
<protein>
    <recommendedName>
        <fullName evidence="1">HU domain-containing protein</fullName>
    </recommendedName>
</protein>
<name>A0A921HUZ9_9BACT</name>
<dbReference type="Pfam" id="PF18291">
    <property type="entry name" value="HU-HIG"/>
    <property type="match status" value="1"/>
</dbReference>
<dbReference type="RefSeq" id="WP_204505266.1">
    <property type="nucleotide sequence ID" value="NZ_DYVX01000003.1"/>
</dbReference>
<dbReference type="EMBL" id="DYVX01000003">
    <property type="protein sequence ID" value="HJF90890.1"/>
    <property type="molecule type" value="Genomic_DNA"/>
</dbReference>
<evidence type="ECO:0000313" key="3">
    <source>
        <dbReference type="Proteomes" id="UP000717835"/>
    </source>
</evidence>
<proteinExistence type="predicted"/>